<dbReference type="Proteomes" id="UP001164705">
    <property type="component" value="Chromosome"/>
</dbReference>
<accession>A0A9E8SGN6</accession>
<dbReference type="AlphaFoldDB" id="A0A9E8SGN6"/>
<keyword evidence="1" id="KW-1133">Transmembrane helix</keyword>
<evidence type="ECO:0000256" key="1">
    <source>
        <dbReference type="SAM" id="Phobius"/>
    </source>
</evidence>
<proteinExistence type="predicted"/>
<dbReference type="EMBL" id="CP113088">
    <property type="protein sequence ID" value="WAC01910.1"/>
    <property type="molecule type" value="Genomic_DNA"/>
</dbReference>
<evidence type="ECO:0000313" key="2">
    <source>
        <dbReference type="EMBL" id="WAC01910.1"/>
    </source>
</evidence>
<evidence type="ECO:0000313" key="3">
    <source>
        <dbReference type="Proteomes" id="UP001164705"/>
    </source>
</evidence>
<evidence type="ECO:0008006" key="4">
    <source>
        <dbReference type="Google" id="ProtNLM"/>
    </source>
</evidence>
<keyword evidence="1" id="KW-0472">Membrane</keyword>
<dbReference type="InterPro" id="IPR008969">
    <property type="entry name" value="CarboxyPept-like_regulatory"/>
</dbReference>
<dbReference type="SUPFAM" id="SSF49464">
    <property type="entry name" value="Carboxypeptidase regulatory domain-like"/>
    <property type="match status" value="1"/>
</dbReference>
<organism evidence="2 3">
    <name type="scientific">Lacinutrix neustonica</name>
    <dbReference type="NCBI Taxonomy" id="2980107"/>
    <lineage>
        <taxon>Bacteria</taxon>
        <taxon>Pseudomonadati</taxon>
        <taxon>Bacteroidota</taxon>
        <taxon>Flavobacteriia</taxon>
        <taxon>Flavobacteriales</taxon>
        <taxon>Flavobacteriaceae</taxon>
        <taxon>Lacinutrix</taxon>
    </lineage>
</organism>
<dbReference type="KEGG" id="lnu:N7U66_18990"/>
<dbReference type="RefSeq" id="WP_267676508.1">
    <property type="nucleotide sequence ID" value="NZ_CP113088.1"/>
</dbReference>
<reference evidence="2" key="1">
    <citation type="submission" date="2022-11" db="EMBL/GenBank/DDBJ databases">
        <title>Lacinutrix neustonica HL-RS19T sp. nov., isolated from the surface microlayer sample of brackish Lake Shihwa.</title>
        <authorList>
            <person name="Choi J.Y."/>
            <person name="Hwang C.Y."/>
        </authorList>
    </citation>
    <scope>NUCLEOTIDE SEQUENCE</scope>
    <source>
        <strain evidence="2">HL-RS19</strain>
    </source>
</reference>
<keyword evidence="1" id="KW-0812">Transmembrane</keyword>
<feature type="transmembrane region" description="Helical" evidence="1">
    <location>
        <begin position="81"/>
        <end position="99"/>
    </location>
</feature>
<sequence>MKNQFNLNIKTPCSEHFNQFTPTSTGGFCGSCEKEVIDFTKMTTQEIINYFETHHNKNTCGRFKSQQLETRYRKPIVKTRISLLSGISLAILSFFSITATQAQNTTKKVDANNNTSEVEASKAEKNIIVKGYVTEQSLALPSVNVVLEGTAIGVQTDFDGYFEFRKK</sequence>
<name>A0A9E8SGN6_9FLAO</name>
<protein>
    <recommendedName>
        <fullName evidence="4">Carboxypeptidase-like regulatory domain-containing protein</fullName>
    </recommendedName>
</protein>
<gene>
    <name evidence="2" type="ORF">N7U66_18990</name>
</gene>
<keyword evidence="3" id="KW-1185">Reference proteome</keyword>